<dbReference type="Pfam" id="PF01395">
    <property type="entry name" value="PBP_GOBP"/>
    <property type="match status" value="1"/>
</dbReference>
<evidence type="ECO:0000313" key="6">
    <source>
        <dbReference type="Proteomes" id="UP000007151"/>
    </source>
</evidence>
<protein>
    <submittedName>
        <fullName evidence="5">Uncharacterized protein</fullName>
    </submittedName>
</protein>
<dbReference type="eggNOG" id="ENOG502SBM2">
    <property type="taxonomic scope" value="Eukaryota"/>
</dbReference>
<evidence type="ECO:0000256" key="2">
    <source>
        <dbReference type="ARBA" id="ARBA00008098"/>
    </source>
</evidence>
<dbReference type="InParanoid" id="A0A212FAA5"/>
<evidence type="ECO:0000256" key="3">
    <source>
        <dbReference type="ARBA" id="ARBA00022525"/>
    </source>
</evidence>
<feature type="compositionally biased region" description="Low complexity" evidence="4">
    <location>
        <begin position="131"/>
        <end position="141"/>
    </location>
</feature>
<keyword evidence="6" id="KW-1185">Reference proteome</keyword>
<evidence type="ECO:0000313" key="5">
    <source>
        <dbReference type="EMBL" id="OWR50653.1"/>
    </source>
</evidence>
<dbReference type="GO" id="GO:0005576">
    <property type="term" value="C:extracellular region"/>
    <property type="evidence" value="ECO:0007669"/>
    <property type="project" value="UniProtKB-SubCell"/>
</dbReference>
<feature type="non-terminal residue" evidence="5">
    <location>
        <position position="1"/>
    </location>
</feature>
<dbReference type="InterPro" id="IPR036728">
    <property type="entry name" value="PBP_GOBP_sf"/>
</dbReference>
<reference evidence="5 6" key="1">
    <citation type="journal article" date="2011" name="Cell">
        <title>The monarch butterfly genome yields insights into long-distance migration.</title>
        <authorList>
            <person name="Zhan S."/>
            <person name="Merlin C."/>
            <person name="Boore J.L."/>
            <person name="Reppert S.M."/>
        </authorList>
    </citation>
    <scope>NUCLEOTIDE SEQUENCE [LARGE SCALE GENOMIC DNA]</scope>
    <source>
        <strain evidence="5">F-2</strain>
    </source>
</reference>
<dbReference type="SUPFAM" id="SSF47565">
    <property type="entry name" value="Insect pheromone/odorant-binding proteins"/>
    <property type="match status" value="1"/>
</dbReference>
<name>A0A212FAA5_DANPL</name>
<dbReference type="PANTHER" id="PTHR21066">
    <property type="entry name" value="ODORANT-BINDING PROTEIN 59A-RELATED"/>
    <property type="match status" value="1"/>
</dbReference>
<dbReference type="Gene3D" id="1.10.238.20">
    <property type="entry name" value="Pheromone/general odorant binding protein domain"/>
    <property type="match status" value="1"/>
</dbReference>
<dbReference type="PANTHER" id="PTHR21066:SF9">
    <property type="entry name" value="ODORANT-BINDING PROTEIN 59A"/>
    <property type="match status" value="1"/>
</dbReference>
<dbReference type="EMBL" id="AGBW02009506">
    <property type="protein sequence ID" value="OWR50653.1"/>
    <property type="molecule type" value="Genomic_DNA"/>
</dbReference>
<feature type="region of interest" description="Disordered" evidence="4">
    <location>
        <begin position="22"/>
        <end position="182"/>
    </location>
</feature>
<comment type="subcellular location">
    <subcellularLocation>
        <location evidence="1">Secreted</location>
    </subcellularLocation>
</comment>
<evidence type="ECO:0000256" key="1">
    <source>
        <dbReference type="ARBA" id="ARBA00004613"/>
    </source>
</evidence>
<feature type="compositionally biased region" description="Polar residues" evidence="4">
    <location>
        <begin position="152"/>
        <end position="165"/>
    </location>
</feature>
<dbReference type="InterPro" id="IPR052295">
    <property type="entry name" value="Odorant-binding_protein"/>
</dbReference>
<dbReference type="CDD" id="cd23992">
    <property type="entry name" value="PBP_GOBP"/>
    <property type="match status" value="1"/>
</dbReference>
<sequence length="278" mass="32560">ALSCRSKYGAKDERLKRVFNDCLKQQGSNSSSDRYNQERRERSNNNRYDHGRRNNQDQRNGDEDYKREDYNDGAYGRNSRGQMNEGTRVESGRNNGKGDTRFDGRNERSRNSNLRGQDEFLQSEEYGNGFQQNYYSSSQSNGRYKREKKTEINSGQRSQYNPHSKNSNGNRDDSNENNSSENTNQDIACVLHCFLENLQMTGDNGMPDRYLITHALTKDERNEDLRDFLQESVEECFQILDNENTDDKCEFSKNLWMCLSEKGRSNCDDWPKKTTFMF</sequence>
<organism evidence="5 6">
    <name type="scientific">Danaus plexippus plexippus</name>
    <dbReference type="NCBI Taxonomy" id="278856"/>
    <lineage>
        <taxon>Eukaryota</taxon>
        <taxon>Metazoa</taxon>
        <taxon>Ecdysozoa</taxon>
        <taxon>Arthropoda</taxon>
        <taxon>Hexapoda</taxon>
        <taxon>Insecta</taxon>
        <taxon>Pterygota</taxon>
        <taxon>Neoptera</taxon>
        <taxon>Endopterygota</taxon>
        <taxon>Lepidoptera</taxon>
        <taxon>Glossata</taxon>
        <taxon>Ditrysia</taxon>
        <taxon>Papilionoidea</taxon>
        <taxon>Nymphalidae</taxon>
        <taxon>Danainae</taxon>
        <taxon>Danaini</taxon>
        <taxon>Danaina</taxon>
        <taxon>Danaus</taxon>
        <taxon>Danaus</taxon>
    </lineage>
</organism>
<evidence type="ECO:0000256" key="4">
    <source>
        <dbReference type="SAM" id="MobiDB-lite"/>
    </source>
</evidence>
<feature type="compositionally biased region" description="Basic and acidic residues" evidence="4">
    <location>
        <begin position="87"/>
        <end position="110"/>
    </location>
</feature>
<comment type="caution">
    <text evidence="5">The sequence shown here is derived from an EMBL/GenBank/DDBJ whole genome shotgun (WGS) entry which is preliminary data.</text>
</comment>
<keyword evidence="3" id="KW-0964">Secreted</keyword>
<comment type="similarity">
    <text evidence="2">Belongs to the PBP/GOBP family.</text>
</comment>
<gene>
    <name evidence="5" type="ORF">KGM_207854B</name>
</gene>
<proteinExistence type="inferred from homology"/>
<feature type="compositionally biased region" description="Polar residues" evidence="4">
    <location>
        <begin position="23"/>
        <end position="33"/>
    </location>
</feature>
<accession>A0A212FAA5</accession>
<dbReference type="InterPro" id="IPR006170">
    <property type="entry name" value="PBP/GOBP"/>
</dbReference>
<feature type="compositionally biased region" description="Basic and acidic residues" evidence="4">
    <location>
        <begin position="35"/>
        <end position="70"/>
    </location>
</feature>
<dbReference type="AlphaFoldDB" id="A0A212FAA5"/>
<dbReference type="KEGG" id="dpl:KGM_207854B"/>
<dbReference type="Proteomes" id="UP000007151">
    <property type="component" value="Unassembled WGS sequence"/>
</dbReference>
<dbReference type="GO" id="GO:0005549">
    <property type="term" value="F:odorant binding"/>
    <property type="evidence" value="ECO:0007669"/>
    <property type="project" value="InterPro"/>
</dbReference>